<sequence length="102" mass="12115">MNEIRLKGMCFVQFWRSNCMGETVNGNTFLDMLQIWLFPQLQEDSNNFVFQKDGAPPHWKLEVREFLRNVIPNRWIVRTGTDATLLHTISRFFEIGFEFSVL</sequence>
<dbReference type="PANTHER" id="PTHR47326:SF1">
    <property type="entry name" value="HTH PSQ-TYPE DOMAIN-CONTAINING PROTEIN"/>
    <property type="match status" value="1"/>
</dbReference>
<dbReference type="EMBL" id="BGPR01007012">
    <property type="protein sequence ID" value="GBN23589.1"/>
    <property type="molecule type" value="Genomic_DNA"/>
</dbReference>
<accession>A0A4Y2MAC1</accession>
<dbReference type="Gene3D" id="3.30.420.10">
    <property type="entry name" value="Ribonuclease H-like superfamily/Ribonuclease H"/>
    <property type="match status" value="1"/>
</dbReference>
<comment type="caution">
    <text evidence="1">The sequence shown here is derived from an EMBL/GenBank/DDBJ whole genome shotgun (WGS) entry which is preliminary data.</text>
</comment>
<keyword evidence="2" id="KW-1185">Reference proteome</keyword>
<reference evidence="1 2" key="1">
    <citation type="journal article" date="2019" name="Sci. Rep.">
        <title>Orb-weaving spider Araneus ventricosus genome elucidates the spidroin gene catalogue.</title>
        <authorList>
            <person name="Kono N."/>
            <person name="Nakamura H."/>
            <person name="Ohtoshi R."/>
            <person name="Moran D.A.P."/>
            <person name="Shinohara A."/>
            <person name="Yoshida Y."/>
            <person name="Fujiwara M."/>
            <person name="Mori M."/>
            <person name="Tomita M."/>
            <person name="Arakawa K."/>
        </authorList>
    </citation>
    <scope>NUCLEOTIDE SEQUENCE [LARGE SCALE GENOMIC DNA]</scope>
</reference>
<organism evidence="1 2">
    <name type="scientific">Araneus ventricosus</name>
    <name type="common">Orbweaver spider</name>
    <name type="synonym">Epeira ventricosa</name>
    <dbReference type="NCBI Taxonomy" id="182803"/>
    <lineage>
        <taxon>Eukaryota</taxon>
        <taxon>Metazoa</taxon>
        <taxon>Ecdysozoa</taxon>
        <taxon>Arthropoda</taxon>
        <taxon>Chelicerata</taxon>
        <taxon>Arachnida</taxon>
        <taxon>Araneae</taxon>
        <taxon>Araneomorphae</taxon>
        <taxon>Entelegynae</taxon>
        <taxon>Araneoidea</taxon>
        <taxon>Araneidae</taxon>
        <taxon>Araneus</taxon>
    </lineage>
</organism>
<protein>
    <recommendedName>
        <fullName evidence="3">Tc1-like transposase DDE domain-containing protein</fullName>
    </recommendedName>
</protein>
<name>A0A4Y2MAC1_ARAVE</name>
<dbReference type="PANTHER" id="PTHR47326">
    <property type="entry name" value="TRANSPOSABLE ELEMENT TC3 TRANSPOSASE-LIKE PROTEIN"/>
    <property type="match status" value="1"/>
</dbReference>
<dbReference type="Proteomes" id="UP000499080">
    <property type="component" value="Unassembled WGS sequence"/>
</dbReference>
<dbReference type="AlphaFoldDB" id="A0A4Y2MAC1"/>
<dbReference type="GO" id="GO:0003676">
    <property type="term" value="F:nucleic acid binding"/>
    <property type="evidence" value="ECO:0007669"/>
    <property type="project" value="InterPro"/>
</dbReference>
<evidence type="ECO:0000313" key="2">
    <source>
        <dbReference type="Proteomes" id="UP000499080"/>
    </source>
</evidence>
<proteinExistence type="predicted"/>
<evidence type="ECO:0000313" key="1">
    <source>
        <dbReference type="EMBL" id="GBN23589.1"/>
    </source>
</evidence>
<dbReference type="InterPro" id="IPR036397">
    <property type="entry name" value="RNaseH_sf"/>
</dbReference>
<dbReference type="OrthoDB" id="6463272at2759"/>
<evidence type="ECO:0008006" key="3">
    <source>
        <dbReference type="Google" id="ProtNLM"/>
    </source>
</evidence>
<gene>
    <name evidence="1" type="ORF">AVEN_50873_1</name>
</gene>